<proteinExistence type="predicted"/>
<dbReference type="AlphaFoldDB" id="A0A139W9L2"/>
<evidence type="ECO:0000313" key="1">
    <source>
        <dbReference type="EMBL" id="KYB24599.1"/>
    </source>
</evidence>
<dbReference type="EMBL" id="KQ972204">
    <property type="protein sequence ID" value="KYB24599.1"/>
    <property type="molecule type" value="Genomic_DNA"/>
</dbReference>
<reference evidence="1 2" key="2">
    <citation type="journal article" date="2010" name="Nucleic Acids Res.">
        <title>BeetleBase in 2010: revisions to provide comprehensive genomic information for Tribolium castaneum.</title>
        <authorList>
            <person name="Kim H.S."/>
            <person name="Murphy T."/>
            <person name="Xia J."/>
            <person name="Caragea D."/>
            <person name="Park Y."/>
            <person name="Beeman R.W."/>
            <person name="Lorenzen M.D."/>
            <person name="Butcher S."/>
            <person name="Manak J.R."/>
            <person name="Brown S.J."/>
        </authorList>
    </citation>
    <scope>NUCLEOTIDE SEQUENCE [LARGE SCALE GENOMIC DNA]</scope>
    <source>
        <strain evidence="1 2">Georgia GA2</strain>
    </source>
</reference>
<organism evidence="1 2">
    <name type="scientific">Tribolium castaneum</name>
    <name type="common">Red flour beetle</name>
    <dbReference type="NCBI Taxonomy" id="7070"/>
    <lineage>
        <taxon>Eukaryota</taxon>
        <taxon>Metazoa</taxon>
        <taxon>Ecdysozoa</taxon>
        <taxon>Arthropoda</taxon>
        <taxon>Hexapoda</taxon>
        <taxon>Insecta</taxon>
        <taxon>Pterygota</taxon>
        <taxon>Neoptera</taxon>
        <taxon>Endopterygota</taxon>
        <taxon>Coleoptera</taxon>
        <taxon>Polyphaga</taxon>
        <taxon>Cucujiformia</taxon>
        <taxon>Tenebrionidae</taxon>
        <taxon>Tenebrionidae incertae sedis</taxon>
        <taxon>Tribolium</taxon>
    </lineage>
</organism>
<reference evidence="1 2" key="1">
    <citation type="journal article" date="2008" name="Nature">
        <title>The genome of the model beetle and pest Tribolium castaneum.</title>
        <authorList>
            <consortium name="Tribolium Genome Sequencing Consortium"/>
            <person name="Richards S."/>
            <person name="Gibbs R.A."/>
            <person name="Weinstock G.M."/>
            <person name="Brown S.J."/>
            <person name="Denell R."/>
            <person name="Beeman R.W."/>
            <person name="Gibbs R."/>
            <person name="Beeman R.W."/>
            <person name="Brown S.J."/>
            <person name="Bucher G."/>
            <person name="Friedrich M."/>
            <person name="Grimmelikhuijzen C.J."/>
            <person name="Klingler M."/>
            <person name="Lorenzen M."/>
            <person name="Richards S."/>
            <person name="Roth S."/>
            <person name="Schroder R."/>
            <person name="Tautz D."/>
            <person name="Zdobnov E.M."/>
            <person name="Muzny D."/>
            <person name="Gibbs R.A."/>
            <person name="Weinstock G.M."/>
            <person name="Attaway T."/>
            <person name="Bell S."/>
            <person name="Buhay C.J."/>
            <person name="Chandrabose M.N."/>
            <person name="Chavez D."/>
            <person name="Clerk-Blankenburg K.P."/>
            <person name="Cree A."/>
            <person name="Dao M."/>
            <person name="Davis C."/>
            <person name="Chacko J."/>
            <person name="Dinh H."/>
            <person name="Dugan-Rocha S."/>
            <person name="Fowler G."/>
            <person name="Garner T.T."/>
            <person name="Garnes J."/>
            <person name="Gnirke A."/>
            <person name="Hawes A."/>
            <person name="Hernandez J."/>
            <person name="Hines S."/>
            <person name="Holder M."/>
            <person name="Hume J."/>
            <person name="Jhangiani S.N."/>
            <person name="Joshi V."/>
            <person name="Khan Z.M."/>
            <person name="Jackson L."/>
            <person name="Kovar C."/>
            <person name="Kowis A."/>
            <person name="Lee S."/>
            <person name="Lewis L.R."/>
            <person name="Margolis J."/>
            <person name="Morgan M."/>
            <person name="Nazareth L.V."/>
            <person name="Nguyen N."/>
            <person name="Okwuonu G."/>
            <person name="Parker D."/>
            <person name="Richards S."/>
            <person name="Ruiz S.J."/>
            <person name="Santibanez J."/>
            <person name="Savard J."/>
            <person name="Scherer S.E."/>
            <person name="Schneider B."/>
            <person name="Sodergren E."/>
            <person name="Tautz D."/>
            <person name="Vattahil S."/>
            <person name="Villasana D."/>
            <person name="White C.S."/>
            <person name="Wright R."/>
            <person name="Park Y."/>
            <person name="Beeman R.W."/>
            <person name="Lord J."/>
            <person name="Oppert B."/>
            <person name="Lorenzen M."/>
            <person name="Brown S."/>
            <person name="Wang L."/>
            <person name="Savard J."/>
            <person name="Tautz D."/>
            <person name="Richards S."/>
            <person name="Weinstock G."/>
            <person name="Gibbs R.A."/>
            <person name="Liu Y."/>
            <person name="Worley K."/>
            <person name="Weinstock G."/>
            <person name="Elsik C.G."/>
            <person name="Reese J.T."/>
            <person name="Elhaik E."/>
            <person name="Landan G."/>
            <person name="Graur D."/>
            <person name="Arensburger P."/>
            <person name="Atkinson P."/>
            <person name="Beeman R.W."/>
            <person name="Beidler J."/>
            <person name="Brown S.J."/>
            <person name="Demuth J.P."/>
            <person name="Drury D.W."/>
            <person name="Du Y.Z."/>
            <person name="Fujiwara H."/>
            <person name="Lorenzen M."/>
            <person name="Maselli V."/>
            <person name="Osanai M."/>
            <person name="Park Y."/>
            <person name="Robertson H.M."/>
            <person name="Tu Z."/>
            <person name="Wang J.J."/>
            <person name="Wang S."/>
            <person name="Richards S."/>
            <person name="Song H."/>
            <person name="Zhang L."/>
            <person name="Sodergren E."/>
            <person name="Werner D."/>
            <person name="Stanke M."/>
            <person name="Morgenstern B."/>
            <person name="Solovyev V."/>
            <person name="Kosarev P."/>
            <person name="Brown G."/>
            <person name="Chen H.C."/>
            <person name="Ermolaeva O."/>
            <person name="Hlavina W."/>
            <person name="Kapustin Y."/>
            <person name="Kiryutin B."/>
            <person name="Kitts P."/>
            <person name="Maglott D."/>
            <person name="Pruitt K."/>
            <person name="Sapojnikov V."/>
            <person name="Souvorov A."/>
            <person name="Mackey A.J."/>
            <person name="Waterhouse R.M."/>
            <person name="Wyder S."/>
            <person name="Zdobnov E.M."/>
            <person name="Zdobnov E.M."/>
            <person name="Wyder S."/>
            <person name="Kriventseva E.V."/>
            <person name="Kadowaki T."/>
            <person name="Bork P."/>
            <person name="Aranda M."/>
            <person name="Bao R."/>
            <person name="Beermann A."/>
            <person name="Berns N."/>
            <person name="Bolognesi R."/>
            <person name="Bonneton F."/>
            <person name="Bopp D."/>
            <person name="Brown S.J."/>
            <person name="Bucher G."/>
            <person name="Butts T."/>
            <person name="Chaumot A."/>
            <person name="Denell R.E."/>
            <person name="Ferrier D.E."/>
            <person name="Friedrich M."/>
            <person name="Gordon C.M."/>
            <person name="Jindra M."/>
            <person name="Klingler M."/>
            <person name="Lan Q."/>
            <person name="Lattorff H.M."/>
            <person name="Laudet V."/>
            <person name="von Levetsow C."/>
            <person name="Liu Z."/>
            <person name="Lutz R."/>
            <person name="Lynch J.A."/>
            <person name="da Fonseca R.N."/>
            <person name="Posnien N."/>
            <person name="Reuter R."/>
            <person name="Roth S."/>
            <person name="Savard J."/>
            <person name="Schinko J.B."/>
            <person name="Schmitt C."/>
            <person name="Schoppmeier M."/>
            <person name="Schroder R."/>
            <person name="Shippy T.D."/>
            <person name="Simonnet F."/>
            <person name="Marques-Souza H."/>
            <person name="Tautz D."/>
            <person name="Tomoyasu Y."/>
            <person name="Trauner J."/>
            <person name="Van der Zee M."/>
            <person name="Vervoort M."/>
            <person name="Wittkopp N."/>
            <person name="Wimmer E.A."/>
            <person name="Yang X."/>
            <person name="Jones A.K."/>
            <person name="Sattelle D.B."/>
            <person name="Ebert P.R."/>
            <person name="Nelson D."/>
            <person name="Scott J.G."/>
            <person name="Beeman R.W."/>
            <person name="Muthukrishnan S."/>
            <person name="Kramer K.J."/>
            <person name="Arakane Y."/>
            <person name="Beeman R.W."/>
            <person name="Zhu Q."/>
            <person name="Hogenkamp D."/>
            <person name="Dixit R."/>
            <person name="Oppert B."/>
            <person name="Jiang H."/>
            <person name="Zou Z."/>
            <person name="Marshall J."/>
            <person name="Elpidina E."/>
            <person name="Vinokurov K."/>
            <person name="Oppert C."/>
            <person name="Zou Z."/>
            <person name="Evans J."/>
            <person name="Lu Z."/>
            <person name="Zhao P."/>
            <person name="Sumathipala N."/>
            <person name="Altincicek B."/>
            <person name="Vilcinskas A."/>
            <person name="Williams M."/>
            <person name="Hultmark D."/>
            <person name="Hetru C."/>
            <person name="Jiang H."/>
            <person name="Grimmelikhuijzen C.J."/>
            <person name="Hauser F."/>
            <person name="Cazzamali G."/>
            <person name="Williamson M."/>
            <person name="Park Y."/>
            <person name="Li B."/>
            <person name="Tanaka Y."/>
            <person name="Predel R."/>
            <person name="Neupert S."/>
            <person name="Schachtner J."/>
            <person name="Verleyen P."/>
            <person name="Raible F."/>
            <person name="Bork P."/>
            <person name="Friedrich M."/>
            <person name="Walden K.K."/>
            <person name="Robertson H.M."/>
            <person name="Angeli S."/>
            <person name="Foret S."/>
            <person name="Bucher G."/>
            <person name="Schuetz S."/>
            <person name="Maleszka R."/>
            <person name="Wimmer E.A."/>
            <person name="Beeman R.W."/>
            <person name="Lorenzen M."/>
            <person name="Tomoyasu Y."/>
            <person name="Miller S.C."/>
            <person name="Grossmann D."/>
            <person name="Bucher G."/>
        </authorList>
    </citation>
    <scope>NUCLEOTIDE SEQUENCE [LARGE SCALE GENOMIC DNA]</scope>
    <source>
        <strain evidence="1 2">Georgia GA2</strain>
    </source>
</reference>
<gene>
    <name evidence="1" type="primary">AUGUSTUS-3.0.2_32633</name>
    <name evidence="1" type="ORF">TcasGA2_TC032633</name>
</gene>
<keyword evidence="2" id="KW-1185">Reference proteome</keyword>
<evidence type="ECO:0000313" key="2">
    <source>
        <dbReference type="Proteomes" id="UP000007266"/>
    </source>
</evidence>
<sequence>MEGSGSVHSLTRTASDYCSLLNILNDKKELYVLYLKHSNYLLTTYCVASAPETDDDASCDRVDDDDDDAAANQQHFSNTIERTNLEFASVSDGELVEGRGRADSMEGSGSVHSLTRTASDYCSLLNILNDKKELYVLYLKHSNYLLTTYCVGIYCLAFLFE</sequence>
<protein>
    <submittedName>
        <fullName evidence="1">Uncharacterized protein</fullName>
    </submittedName>
</protein>
<accession>A0A139W9L2</accession>
<dbReference type="Proteomes" id="UP000007266">
    <property type="component" value="Unassembled WGS sequence"/>
</dbReference>
<dbReference type="InParanoid" id="A0A139W9L2"/>
<name>A0A139W9L2_TRICA</name>